<evidence type="ECO:0000313" key="2">
    <source>
        <dbReference type="EMBL" id="KAJ1192541.1"/>
    </source>
</evidence>
<proteinExistence type="predicted"/>
<comment type="caution">
    <text evidence="2">The sequence shown here is derived from an EMBL/GenBank/DDBJ whole genome shotgun (WGS) entry which is preliminary data.</text>
</comment>
<accession>A0AAV7UV89</accession>
<reference evidence="2" key="1">
    <citation type="journal article" date="2022" name="bioRxiv">
        <title>Sequencing and chromosome-scale assembly of the giantPleurodeles waltlgenome.</title>
        <authorList>
            <person name="Brown T."/>
            <person name="Elewa A."/>
            <person name="Iarovenko S."/>
            <person name="Subramanian E."/>
            <person name="Araus A.J."/>
            <person name="Petzold A."/>
            <person name="Susuki M."/>
            <person name="Suzuki K.-i.T."/>
            <person name="Hayashi T."/>
            <person name="Toyoda A."/>
            <person name="Oliveira C."/>
            <person name="Osipova E."/>
            <person name="Leigh N.D."/>
            <person name="Simon A."/>
            <person name="Yun M.H."/>
        </authorList>
    </citation>
    <scope>NUCLEOTIDE SEQUENCE</scope>
    <source>
        <strain evidence="2">20211129_DDA</strain>
        <tissue evidence="2">Liver</tissue>
    </source>
</reference>
<feature type="region of interest" description="Disordered" evidence="1">
    <location>
        <begin position="1"/>
        <end position="73"/>
    </location>
</feature>
<dbReference type="AlphaFoldDB" id="A0AAV7UV89"/>
<evidence type="ECO:0000313" key="3">
    <source>
        <dbReference type="Proteomes" id="UP001066276"/>
    </source>
</evidence>
<protein>
    <submittedName>
        <fullName evidence="2">Uncharacterized protein</fullName>
    </submittedName>
</protein>
<name>A0AAV7UV89_PLEWA</name>
<gene>
    <name evidence="2" type="ORF">NDU88_001848</name>
</gene>
<keyword evidence="3" id="KW-1185">Reference proteome</keyword>
<organism evidence="2 3">
    <name type="scientific">Pleurodeles waltl</name>
    <name type="common">Iberian ribbed newt</name>
    <dbReference type="NCBI Taxonomy" id="8319"/>
    <lineage>
        <taxon>Eukaryota</taxon>
        <taxon>Metazoa</taxon>
        <taxon>Chordata</taxon>
        <taxon>Craniata</taxon>
        <taxon>Vertebrata</taxon>
        <taxon>Euteleostomi</taxon>
        <taxon>Amphibia</taxon>
        <taxon>Batrachia</taxon>
        <taxon>Caudata</taxon>
        <taxon>Salamandroidea</taxon>
        <taxon>Salamandridae</taxon>
        <taxon>Pleurodelinae</taxon>
        <taxon>Pleurodeles</taxon>
    </lineage>
</organism>
<dbReference type="EMBL" id="JANPWB010000004">
    <property type="protein sequence ID" value="KAJ1192541.1"/>
    <property type="molecule type" value="Genomic_DNA"/>
</dbReference>
<dbReference type="Proteomes" id="UP001066276">
    <property type="component" value="Chromosome 2_2"/>
</dbReference>
<evidence type="ECO:0000256" key="1">
    <source>
        <dbReference type="SAM" id="MobiDB-lite"/>
    </source>
</evidence>
<sequence length="132" mass="14341">MSEGDANATTDEHMATGRTASTRGGRTESLTANRGSKHQRRLFSGSRQEMDGPAGTITDRNDGPTGTALQDPLTCGRKYRNEARQFQRTLARACFQAPAPPSEPRILAGERLVCATTFDRDTGSRTGFSLFM</sequence>